<proteinExistence type="predicted"/>
<dbReference type="SUPFAM" id="SSF52540">
    <property type="entry name" value="P-loop containing nucleoside triphosphate hydrolases"/>
    <property type="match status" value="1"/>
</dbReference>
<reference evidence="2" key="1">
    <citation type="submission" date="2024-05" db="EMBL/GenBank/DDBJ databases">
        <authorList>
            <person name="Cai S.Y."/>
            <person name="Jin L.M."/>
            <person name="Li H.R."/>
        </authorList>
    </citation>
    <scope>NUCLEOTIDE SEQUENCE</scope>
    <source>
        <strain evidence="2">A5-74</strain>
    </source>
</reference>
<feature type="compositionally biased region" description="Low complexity" evidence="1">
    <location>
        <begin position="20"/>
        <end position="32"/>
    </location>
</feature>
<evidence type="ECO:0000313" key="2">
    <source>
        <dbReference type="EMBL" id="XCG65859.1"/>
    </source>
</evidence>
<name>A0AAU8DX61_9ACTN</name>
<sequence length="231" mass="24176">MLGDKIAYYDASVDSHSRATESAPAEPALPASDGAVTDPTTARPKVADEPGTIVIVSGPPGAGKSTVATLLATDGARPTILLDTDEFYRAIRTGYVAPYLPESASQNVVVTGVCAEAAIGYARGGYDVVVDGVVGPWFLPSYRTPIHRAGLRVVYVVLLPDLSTTVARARGRGEDQLRDSGPVSELHRAFESHRALLSRHIVDSTGTDPVGTAAGLRRRIAAGEFVLEGPA</sequence>
<dbReference type="Gene3D" id="3.40.50.300">
    <property type="entry name" value="P-loop containing nucleotide triphosphate hydrolases"/>
    <property type="match status" value="1"/>
</dbReference>
<feature type="region of interest" description="Disordered" evidence="1">
    <location>
        <begin position="16"/>
        <end position="45"/>
    </location>
</feature>
<dbReference type="Pfam" id="PF13671">
    <property type="entry name" value="AAA_33"/>
    <property type="match status" value="1"/>
</dbReference>
<gene>
    <name evidence="2" type="ORF">ABLG96_10425</name>
</gene>
<organism evidence="2">
    <name type="scientific">Nakamurella sp. A5-74</name>
    <dbReference type="NCBI Taxonomy" id="3158264"/>
    <lineage>
        <taxon>Bacteria</taxon>
        <taxon>Bacillati</taxon>
        <taxon>Actinomycetota</taxon>
        <taxon>Actinomycetes</taxon>
        <taxon>Nakamurellales</taxon>
        <taxon>Nakamurellaceae</taxon>
        <taxon>Nakamurella</taxon>
    </lineage>
</organism>
<dbReference type="EMBL" id="CP159218">
    <property type="protein sequence ID" value="XCG65859.1"/>
    <property type="molecule type" value="Genomic_DNA"/>
</dbReference>
<dbReference type="InterPro" id="IPR027417">
    <property type="entry name" value="P-loop_NTPase"/>
</dbReference>
<protein>
    <submittedName>
        <fullName evidence="2">AAA family ATPase</fullName>
    </submittedName>
</protein>
<dbReference type="AlphaFoldDB" id="A0AAU8DX61"/>
<evidence type="ECO:0000256" key="1">
    <source>
        <dbReference type="SAM" id="MobiDB-lite"/>
    </source>
</evidence>
<dbReference type="RefSeq" id="WP_353651463.1">
    <property type="nucleotide sequence ID" value="NZ_CP159218.1"/>
</dbReference>
<accession>A0AAU8DX61</accession>